<sequence>MDADIIVIGASPAGLMAARNASRKGVKVLLLDKKEIIGHPTHPANTFFKGMFDRAGEAVDQSYVLKNMNGAYLVAPSGGRVAIEAPAYFLDRLKFDEFYAKQTQDSGVEMRMGVDVHNILRNSNGMSLSTNDGVLTCKMVIVSDGINSKLAGLLGLQPMKYSNDIAWAMEAFVEADGIGEPDMFEYYVGNHCPGWKSTYSPCGKDLATLGVYVRRNGKDVTPFFDRWVEKFKKIKGIDDLVIHERAVGGDPIVTIPKQMHTDGVMLVGGAAGQSGIGYGMHAGQMCGDVAADAIAKDDVSAKVLSEYRSKWNTEYRAEYILGRIGLETLRKMEDREIDRLMKTFEDEDFSFLSGNSTHKCMQLGLFMLKKDPRSFLSYKALLRSK</sequence>
<gene>
    <name evidence="1" type="ORF">KDK67_12030</name>
</gene>
<keyword evidence="2" id="KW-1185">Reference proteome</keyword>
<name>A0A9E5DBK1_9EURY</name>
<evidence type="ECO:0000313" key="1">
    <source>
        <dbReference type="EMBL" id="MCM1987700.1"/>
    </source>
</evidence>
<dbReference type="AlphaFoldDB" id="A0A9E5DBK1"/>
<organism evidence="1 2">
    <name type="scientific">Methanococcoides seepicolus</name>
    <dbReference type="NCBI Taxonomy" id="2828780"/>
    <lineage>
        <taxon>Archaea</taxon>
        <taxon>Methanobacteriati</taxon>
        <taxon>Methanobacteriota</taxon>
        <taxon>Stenosarchaea group</taxon>
        <taxon>Methanomicrobia</taxon>
        <taxon>Methanosarcinales</taxon>
        <taxon>Methanosarcinaceae</taxon>
        <taxon>Methanococcoides</taxon>
    </lineage>
</organism>
<evidence type="ECO:0000313" key="2">
    <source>
        <dbReference type="Proteomes" id="UP001056766"/>
    </source>
</evidence>
<dbReference type="RefSeq" id="WP_250869043.1">
    <property type="nucleotide sequence ID" value="NZ_JAGSOI010000065.1"/>
</dbReference>
<protein>
    <submittedName>
        <fullName evidence="1">NAD(P)/FAD-dependent oxidoreductase</fullName>
    </submittedName>
</protein>
<dbReference type="EMBL" id="JAGSOI010000065">
    <property type="protein sequence ID" value="MCM1987700.1"/>
    <property type="molecule type" value="Genomic_DNA"/>
</dbReference>
<reference evidence="1" key="1">
    <citation type="journal article" date="2021" name="mSystems">
        <title>Bacteria and Archaea Synergistically Convert Glycine Betaine to Biogenic Methane in the Formosa Cold Seep of the South China Sea.</title>
        <authorList>
            <person name="Li L."/>
            <person name="Zhang W."/>
            <person name="Zhang S."/>
            <person name="Song L."/>
            <person name="Sun Q."/>
            <person name="Zhang H."/>
            <person name="Xiang H."/>
            <person name="Dong X."/>
        </authorList>
    </citation>
    <scope>NUCLEOTIDE SEQUENCE</scope>
    <source>
        <strain evidence="1">LLY</strain>
    </source>
</reference>
<proteinExistence type="predicted"/>
<accession>A0A9E5DBK1</accession>
<dbReference type="Gene3D" id="3.50.50.60">
    <property type="entry name" value="FAD/NAD(P)-binding domain"/>
    <property type="match status" value="1"/>
</dbReference>
<dbReference type="PRINTS" id="PR00420">
    <property type="entry name" value="RNGMNOXGNASE"/>
</dbReference>
<reference evidence="1" key="2">
    <citation type="submission" date="2021-04" db="EMBL/GenBank/DDBJ databases">
        <authorList>
            <person name="Dong X."/>
        </authorList>
    </citation>
    <scope>NUCLEOTIDE SEQUENCE</scope>
    <source>
        <strain evidence="1">LLY</strain>
    </source>
</reference>
<dbReference type="Gene3D" id="3.30.9.10">
    <property type="entry name" value="D-Amino Acid Oxidase, subunit A, domain 2"/>
    <property type="match status" value="1"/>
</dbReference>
<dbReference type="Pfam" id="PF05834">
    <property type="entry name" value="Lycopene_cycl"/>
    <property type="match status" value="1"/>
</dbReference>
<comment type="caution">
    <text evidence="1">The sequence shown here is derived from an EMBL/GenBank/DDBJ whole genome shotgun (WGS) entry which is preliminary data.</text>
</comment>
<dbReference type="PANTHER" id="PTHR42685">
    <property type="entry name" value="GERANYLGERANYL DIPHOSPHATE REDUCTASE"/>
    <property type="match status" value="1"/>
</dbReference>
<dbReference type="InterPro" id="IPR036188">
    <property type="entry name" value="FAD/NAD-bd_sf"/>
</dbReference>
<dbReference type="SUPFAM" id="SSF51905">
    <property type="entry name" value="FAD/NAD(P)-binding domain"/>
    <property type="match status" value="1"/>
</dbReference>
<dbReference type="InterPro" id="IPR050407">
    <property type="entry name" value="Geranylgeranyl_reductase"/>
</dbReference>
<dbReference type="Proteomes" id="UP001056766">
    <property type="component" value="Unassembled WGS sequence"/>
</dbReference>
<dbReference type="PANTHER" id="PTHR42685:SF18">
    <property type="entry name" value="DIGERANYLGERANYLGLYCEROPHOSPHOLIPID REDUCTASE"/>
    <property type="match status" value="1"/>
</dbReference>